<evidence type="ECO:0000313" key="13">
    <source>
        <dbReference type="Proteomes" id="UP000177817"/>
    </source>
</evidence>
<dbReference type="PANTHER" id="PTHR43294">
    <property type="entry name" value="SODIUM/POTASSIUM-TRANSPORTING ATPASE SUBUNIT ALPHA"/>
    <property type="match status" value="1"/>
</dbReference>
<feature type="transmembrane region" description="Helical" evidence="10">
    <location>
        <begin position="242"/>
        <end position="264"/>
    </location>
</feature>
<dbReference type="SUPFAM" id="SSF56784">
    <property type="entry name" value="HAD-like"/>
    <property type="match status" value="1"/>
</dbReference>
<evidence type="ECO:0000256" key="4">
    <source>
        <dbReference type="ARBA" id="ARBA00022692"/>
    </source>
</evidence>
<dbReference type="Pfam" id="PF13246">
    <property type="entry name" value="Cation_ATPase"/>
    <property type="match status" value="1"/>
</dbReference>
<dbReference type="AlphaFoldDB" id="A0A1G2BIC7"/>
<dbReference type="InterPro" id="IPR059000">
    <property type="entry name" value="ATPase_P-type_domA"/>
</dbReference>
<dbReference type="Gene3D" id="2.70.150.10">
    <property type="entry name" value="Calcium-transporting ATPase, cytoplasmic transduction domain A"/>
    <property type="match status" value="1"/>
</dbReference>
<evidence type="ECO:0000259" key="11">
    <source>
        <dbReference type="SMART" id="SM00831"/>
    </source>
</evidence>
<evidence type="ECO:0000313" key="12">
    <source>
        <dbReference type="EMBL" id="OGY88958.1"/>
    </source>
</evidence>
<dbReference type="SUPFAM" id="SSF81653">
    <property type="entry name" value="Calcium ATPase, transduction domain A"/>
    <property type="match status" value="1"/>
</dbReference>
<evidence type="ECO:0000256" key="2">
    <source>
        <dbReference type="ARBA" id="ARBA00005675"/>
    </source>
</evidence>
<feature type="transmembrane region" description="Helical" evidence="10">
    <location>
        <begin position="767"/>
        <end position="790"/>
    </location>
</feature>
<dbReference type="InterPro" id="IPR004014">
    <property type="entry name" value="ATPase_P-typ_cation-transptr_N"/>
</dbReference>
<dbReference type="GO" id="GO:0005886">
    <property type="term" value="C:plasma membrane"/>
    <property type="evidence" value="ECO:0007669"/>
    <property type="project" value="UniProtKB-SubCell"/>
</dbReference>
<keyword evidence="5" id="KW-0547">Nucleotide-binding</keyword>
<evidence type="ECO:0000256" key="9">
    <source>
        <dbReference type="ARBA" id="ARBA00023136"/>
    </source>
</evidence>
<dbReference type="PANTHER" id="PTHR43294:SF21">
    <property type="entry name" value="CATION TRANSPORTING ATPASE"/>
    <property type="match status" value="1"/>
</dbReference>
<dbReference type="Gene3D" id="1.20.1110.10">
    <property type="entry name" value="Calcium-transporting ATPase, transmembrane domain"/>
    <property type="match status" value="1"/>
</dbReference>
<dbReference type="PROSITE" id="PS00154">
    <property type="entry name" value="ATPASE_E1_E2"/>
    <property type="match status" value="1"/>
</dbReference>
<keyword evidence="9 10" id="KW-0472">Membrane</keyword>
<dbReference type="GO" id="GO:0036376">
    <property type="term" value="P:sodium ion export across plasma membrane"/>
    <property type="evidence" value="ECO:0007669"/>
    <property type="project" value="TreeGrafter"/>
</dbReference>
<name>A0A1G2BIC7_9BACT</name>
<dbReference type="Gene3D" id="3.40.50.1000">
    <property type="entry name" value="HAD superfamily/HAD-like"/>
    <property type="match status" value="1"/>
</dbReference>
<dbReference type="GO" id="GO:1990573">
    <property type="term" value="P:potassium ion import across plasma membrane"/>
    <property type="evidence" value="ECO:0007669"/>
    <property type="project" value="TreeGrafter"/>
</dbReference>
<dbReference type="GO" id="GO:0005524">
    <property type="term" value="F:ATP binding"/>
    <property type="evidence" value="ECO:0007669"/>
    <property type="project" value="UniProtKB-KW"/>
</dbReference>
<feature type="domain" description="Cation-transporting P-type ATPase N-terminal" evidence="11">
    <location>
        <begin position="5"/>
        <end position="78"/>
    </location>
</feature>
<dbReference type="SFLD" id="SFLDG00002">
    <property type="entry name" value="C1.7:_P-type_atpase_like"/>
    <property type="match status" value="1"/>
</dbReference>
<dbReference type="InterPro" id="IPR023214">
    <property type="entry name" value="HAD_sf"/>
</dbReference>
<dbReference type="PRINTS" id="PR00120">
    <property type="entry name" value="HATPASE"/>
</dbReference>
<evidence type="ECO:0000256" key="7">
    <source>
        <dbReference type="ARBA" id="ARBA00022967"/>
    </source>
</evidence>
<dbReference type="PRINTS" id="PR00119">
    <property type="entry name" value="CATATPASE"/>
</dbReference>
<dbReference type="SUPFAM" id="SSF81660">
    <property type="entry name" value="Metal cation-transporting ATPase, ATP-binding domain N"/>
    <property type="match status" value="1"/>
</dbReference>
<dbReference type="Proteomes" id="UP000177817">
    <property type="component" value="Unassembled WGS sequence"/>
</dbReference>
<evidence type="ECO:0000256" key="1">
    <source>
        <dbReference type="ARBA" id="ARBA00004651"/>
    </source>
</evidence>
<dbReference type="GO" id="GO:1902600">
    <property type="term" value="P:proton transmembrane transport"/>
    <property type="evidence" value="ECO:0007669"/>
    <property type="project" value="TreeGrafter"/>
</dbReference>
<gene>
    <name evidence="12" type="ORF">A2677_00720</name>
</gene>
<dbReference type="Pfam" id="PF00122">
    <property type="entry name" value="E1-E2_ATPase"/>
    <property type="match status" value="1"/>
</dbReference>
<dbReference type="SFLD" id="SFLDS00003">
    <property type="entry name" value="Haloacid_Dehalogenase"/>
    <property type="match status" value="1"/>
</dbReference>
<dbReference type="InterPro" id="IPR023298">
    <property type="entry name" value="ATPase_P-typ_TM_dom_sf"/>
</dbReference>
<protein>
    <recommendedName>
        <fullName evidence="11">Cation-transporting P-type ATPase N-terminal domain-containing protein</fullName>
    </recommendedName>
</protein>
<evidence type="ECO:0000256" key="5">
    <source>
        <dbReference type="ARBA" id="ARBA00022741"/>
    </source>
</evidence>
<accession>A0A1G2BIC7</accession>
<evidence type="ECO:0000256" key="3">
    <source>
        <dbReference type="ARBA" id="ARBA00022475"/>
    </source>
</evidence>
<keyword evidence="4 10" id="KW-0812">Transmembrane</keyword>
<dbReference type="InterPro" id="IPR008250">
    <property type="entry name" value="ATPase_P-typ_transduc_dom_A_sf"/>
</dbReference>
<feature type="transmembrane region" description="Helical" evidence="10">
    <location>
        <begin position="284"/>
        <end position="304"/>
    </location>
</feature>
<dbReference type="NCBIfam" id="TIGR01494">
    <property type="entry name" value="ATPase_P-type"/>
    <property type="match status" value="2"/>
</dbReference>
<dbReference type="InterPro" id="IPR001757">
    <property type="entry name" value="P_typ_ATPase"/>
</dbReference>
<comment type="subcellular location">
    <subcellularLocation>
        <location evidence="1">Cell membrane</location>
        <topology evidence="1">Multi-pass membrane protein</topology>
    </subcellularLocation>
</comment>
<comment type="similarity">
    <text evidence="2">Belongs to the cation transport ATPase (P-type) (TC 3.A.3) family. Type IIA subfamily.</text>
</comment>
<keyword evidence="7" id="KW-1278">Translocase</keyword>
<feature type="transmembrane region" description="Helical" evidence="10">
    <location>
        <begin position="826"/>
        <end position="851"/>
    </location>
</feature>
<dbReference type="InterPro" id="IPR044492">
    <property type="entry name" value="P_typ_ATPase_HD_dom"/>
</dbReference>
<dbReference type="InterPro" id="IPR018303">
    <property type="entry name" value="ATPase_P-typ_P_site"/>
</dbReference>
<keyword evidence="6" id="KW-0067">ATP-binding</keyword>
<evidence type="ECO:0000256" key="10">
    <source>
        <dbReference type="SAM" id="Phobius"/>
    </source>
</evidence>
<feature type="transmembrane region" description="Helical" evidence="10">
    <location>
        <begin position="82"/>
        <end position="98"/>
    </location>
</feature>
<dbReference type="Pfam" id="PF00689">
    <property type="entry name" value="Cation_ATPase_C"/>
    <property type="match status" value="1"/>
</dbReference>
<dbReference type="GO" id="GO:0030007">
    <property type="term" value="P:intracellular potassium ion homeostasis"/>
    <property type="evidence" value="ECO:0007669"/>
    <property type="project" value="TreeGrafter"/>
</dbReference>
<dbReference type="GO" id="GO:0006883">
    <property type="term" value="P:intracellular sodium ion homeostasis"/>
    <property type="evidence" value="ECO:0007669"/>
    <property type="project" value="TreeGrafter"/>
</dbReference>
<dbReference type="EMBL" id="MHKK01000047">
    <property type="protein sequence ID" value="OGY88958.1"/>
    <property type="molecule type" value="Genomic_DNA"/>
</dbReference>
<keyword evidence="8 10" id="KW-1133">Transmembrane helix</keyword>
<evidence type="ECO:0000256" key="6">
    <source>
        <dbReference type="ARBA" id="ARBA00022840"/>
    </source>
</evidence>
<sequence length="908" mass="99238">MLLDEAHAKTIEAVLKELRATEKGLTNKEAEERRTRSGLNELPATKKIYPLLIFIRQFRSWFIYILFAASFISFFSSKIVDGSVILGIVFLNAFIGFVQENRAERTVQALSTLIEPKATALRNRETDVVPARDLVPGDIILLRSGDRVPADARIIHCREFKTQESSMTGESFPVEKHSRSLSLGSPLADRTNMVWMGTLVVSGSANALVVGTGSTTMLGGIAHTVSTAERGMTHFQSKTNQLALQLGIVSFVAASATFVIGYVFRGLPLMDVFVFSVASLVSTIPEGLPAILAIVLAIGAYRMAQQRAVVRHMPVIEDLAVTSIIMTDKTGTLTQNTMTARTLLTVERIIEVSGDGWQPKGLFYRDGAVIDPLHDLVLKKLLTIAALCNNASVHLEGDRYEVAGDPTEASFVVLAQKAGFAKDVVSAHHNAIDYMPFAQETRTQGVLVTRPEREIYVIGSEEVVLAGAKHYLSSGGKKLLEAPDRARLHQEIERLTKQAMRLVACGYKRVPEKVTQITPDLLHNFIFVGLIAIIDPLRPNVAAVVAEAQKAGITVMMATGDHADTALAIGKSVGLLRASDGREYVLTEQQLASMENAQLREKLLTARVFARMTPDAKLQLISQLQAMGNVVAMIGDGVNDAPALKKANVGIAMGTIGTDVAREAADIVLQDDNFQSLLKAIEQGRLIFANIRLTSYYMITTGLAEIMTILASMAFSDALPFTALQILWINFITDGVPNVALAAEPEHDDLMSEPPRRVQTSILSRDALPFIVIVVLIMAVATTATFKLFVGFDPRKAQTMAFTLMVFFQLFNALNMRSLRHSIFSLGWFSNPLLTVSIVASFFLQIGVIFIQPLRDVFGLSALSIAEFSLLLLVSIIIILALEFYKRIVSSYEKKRSKAAPYPARSGA</sequence>
<comment type="caution">
    <text evidence="12">The sequence shown here is derived from an EMBL/GenBank/DDBJ whole genome shotgun (WGS) entry which is preliminary data.</text>
</comment>
<dbReference type="Gene3D" id="3.40.1110.10">
    <property type="entry name" value="Calcium-transporting ATPase, cytoplasmic domain N"/>
    <property type="match status" value="1"/>
</dbReference>
<dbReference type="SMART" id="SM00831">
    <property type="entry name" value="Cation_ATPase_N"/>
    <property type="match status" value="1"/>
</dbReference>
<dbReference type="Pfam" id="PF08282">
    <property type="entry name" value="Hydrolase_3"/>
    <property type="match status" value="1"/>
</dbReference>
<dbReference type="Pfam" id="PF00690">
    <property type="entry name" value="Cation_ATPase_N"/>
    <property type="match status" value="1"/>
</dbReference>
<dbReference type="SFLD" id="SFLDF00027">
    <property type="entry name" value="p-type_atpase"/>
    <property type="match status" value="1"/>
</dbReference>
<evidence type="ECO:0000256" key="8">
    <source>
        <dbReference type="ARBA" id="ARBA00022989"/>
    </source>
</evidence>
<organism evidence="12 13">
    <name type="scientific">Candidatus Komeilibacteria bacterium RIFCSPHIGHO2_01_FULL_52_14</name>
    <dbReference type="NCBI Taxonomy" id="1798549"/>
    <lineage>
        <taxon>Bacteria</taxon>
        <taxon>Candidatus Komeiliibacteriota</taxon>
    </lineage>
</organism>
<keyword evidence="3" id="KW-1003">Cell membrane</keyword>
<proteinExistence type="inferred from homology"/>
<dbReference type="GO" id="GO:0016887">
    <property type="term" value="F:ATP hydrolysis activity"/>
    <property type="evidence" value="ECO:0007669"/>
    <property type="project" value="InterPro"/>
</dbReference>
<dbReference type="InterPro" id="IPR006068">
    <property type="entry name" value="ATPase_P-typ_cation-transptr_C"/>
</dbReference>
<feature type="transmembrane region" description="Helical" evidence="10">
    <location>
        <begin position="58"/>
        <end position="76"/>
    </location>
</feature>
<reference evidence="12 13" key="1">
    <citation type="journal article" date="2016" name="Nat. Commun.">
        <title>Thousands of microbial genomes shed light on interconnected biogeochemical processes in an aquifer system.</title>
        <authorList>
            <person name="Anantharaman K."/>
            <person name="Brown C.T."/>
            <person name="Hug L.A."/>
            <person name="Sharon I."/>
            <person name="Castelle C.J."/>
            <person name="Probst A.J."/>
            <person name="Thomas B.C."/>
            <person name="Singh A."/>
            <person name="Wilkins M.J."/>
            <person name="Karaoz U."/>
            <person name="Brodie E.L."/>
            <person name="Williams K.H."/>
            <person name="Hubbard S.S."/>
            <person name="Banfield J.F."/>
        </authorList>
    </citation>
    <scope>NUCLEOTIDE SEQUENCE [LARGE SCALE GENOMIC DNA]</scope>
</reference>
<dbReference type="InterPro" id="IPR036412">
    <property type="entry name" value="HAD-like_sf"/>
</dbReference>
<dbReference type="InterPro" id="IPR050510">
    <property type="entry name" value="Cation_transp_ATPase_P-type"/>
</dbReference>
<dbReference type="InterPro" id="IPR023299">
    <property type="entry name" value="ATPase_P-typ_cyto_dom_N"/>
</dbReference>
<feature type="transmembrane region" description="Helical" evidence="10">
    <location>
        <begin position="857"/>
        <end position="885"/>
    </location>
</feature>
<dbReference type="GO" id="GO:0005391">
    <property type="term" value="F:P-type sodium:potassium-exchanging transporter activity"/>
    <property type="evidence" value="ECO:0007669"/>
    <property type="project" value="TreeGrafter"/>
</dbReference>
<dbReference type="SUPFAM" id="SSF81665">
    <property type="entry name" value="Calcium ATPase, transmembrane domain M"/>
    <property type="match status" value="1"/>
</dbReference>